<dbReference type="Proteomes" id="UP000199598">
    <property type="component" value="Unassembled WGS sequence"/>
</dbReference>
<evidence type="ECO:0000256" key="1">
    <source>
        <dbReference type="SAM" id="MobiDB-lite"/>
    </source>
</evidence>
<gene>
    <name evidence="3" type="ORF">SAMN04488518_108252</name>
</gene>
<feature type="region of interest" description="Disordered" evidence="1">
    <location>
        <begin position="57"/>
        <end position="79"/>
    </location>
</feature>
<evidence type="ECO:0000256" key="2">
    <source>
        <dbReference type="SAM" id="SignalP"/>
    </source>
</evidence>
<evidence type="ECO:0008006" key="5">
    <source>
        <dbReference type="Google" id="ProtNLM"/>
    </source>
</evidence>
<dbReference type="EMBL" id="FOSK01000008">
    <property type="protein sequence ID" value="SFK73956.1"/>
    <property type="molecule type" value="Genomic_DNA"/>
</dbReference>
<evidence type="ECO:0000313" key="3">
    <source>
        <dbReference type="EMBL" id="SFK73956.1"/>
    </source>
</evidence>
<protein>
    <recommendedName>
        <fullName evidence="5">Secreted protein</fullName>
    </recommendedName>
</protein>
<keyword evidence="2" id="KW-0732">Signal</keyword>
<proteinExistence type="predicted"/>
<sequence>MKKLLCAAASLGAIAYLSSMALADDHSLGTDNETVTFSDLTLADGTPDDGTCAKRYGTGYKTADHPDTSSKEAQKTTSEGHDIIISSTGGTIGDGILSIENEYEIIFPNDEHKETIDVKMFATGLIGSGTASGVFSDGTCRGKVTIQSAQQ</sequence>
<reference evidence="3 4" key="1">
    <citation type="submission" date="2016-10" db="EMBL/GenBank/DDBJ databases">
        <authorList>
            <person name="Varghese N."/>
            <person name="Submissions S."/>
        </authorList>
    </citation>
    <scope>NUCLEOTIDE SEQUENCE [LARGE SCALE GENOMIC DNA]</scope>
    <source>
        <strain evidence="3 4">DSM 16392</strain>
    </source>
</reference>
<name>A0A1I4C188_9HYPH</name>
<comment type="caution">
    <text evidence="3">The sequence shown here is derived from an EMBL/GenBank/DDBJ whole genome shotgun (WGS) entry which is preliminary data.</text>
</comment>
<accession>A0A1I4C188</accession>
<feature type="chain" id="PRO_5045270662" description="Secreted protein" evidence="2">
    <location>
        <begin position="24"/>
        <end position="151"/>
    </location>
</feature>
<keyword evidence="4" id="KW-1185">Reference proteome</keyword>
<feature type="compositionally biased region" description="Basic and acidic residues" evidence="1">
    <location>
        <begin position="62"/>
        <end position="79"/>
    </location>
</feature>
<dbReference type="RefSeq" id="WP_093521102.1">
    <property type="nucleotide sequence ID" value="NZ_FOSK01000008.1"/>
</dbReference>
<feature type="signal peptide" evidence="2">
    <location>
        <begin position="1"/>
        <end position="23"/>
    </location>
</feature>
<organism evidence="3 4">
    <name type="scientific">Pseudovibrio ascidiaceicola</name>
    <dbReference type="NCBI Taxonomy" id="285279"/>
    <lineage>
        <taxon>Bacteria</taxon>
        <taxon>Pseudomonadati</taxon>
        <taxon>Pseudomonadota</taxon>
        <taxon>Alphaproteobacteria</taxon>
        <taxon>Hyphomicrobiales</taxon>
        <taxon>Stappiaceae</taxon>
        <taxon>Pseudovibrio</taxon>
    </lineage>
</organism>
<evidence type="ECO:0000313" key="4">
    <source>
        <dbReference type="Proteomes" id="UP000199598"/>
    </source>
</evidence>